<proteinExistence type="predicted"/>
<dbReference type="EMBL" id="JAHRHJ020000002">
    <property type="protein sequence ID" value="KAH9326462.1"/>
    <property type="molecule type" value="Genomic_DNA"/>
</dbReference>
<evidence type="ECO:0000313" key="2">
    <source>
        <dbReference type="Proteomes" id="UP000824469"/>
    </source>
</evidence>
<comment type="caution">
    <text evidence="1">The sequence shown here is derived from an EMBL/GenBank/DDBJ whole genome shotgun (WGS) entry which is preliminary data.</text>
</comment>
<organism evidence="1 2">
    <name type="scientific">Taxus chinensis</name>
    <name type="common">Chinese yew</name>
    <name type="synonym">Taxus wallichiana var. chinensis</name>
    <dbReference type="NCBI Taxonomy" id="29808"/>
    <lineage>
        <taxon>Eukaryota</taxon>
        <taxon>Viridiplantae</taxon>
        <taxon>Streptophyta</taxon>
        <taxon>Embryophyta</taxon>
        <taxon>Tracheophyta</taxon>
        <taxon>Spermatophyta</taxon>
        <taxon>Pinopsida</taxon>
        <taxon>Pinidae</taxon>
        <taxon>Conifers II</taxon>
        <taxon>Cupressales</taxon>
        <taxon>Taxaceae</taxon>
        <taxon>Taxus</taxon>
    </lineage>
</organism>
<gene>
    <name evidence="1" type="ORF">KI387_006640</name>
</gene>
<dbReference type="PANTHER" id="PTHR47481:SF31">
    <property type="entry name" value="OS01G0873500 PROTEIN"/>
    <property type="match status" value="1"/>
</dbReference>
<name>A0AA38GQF9_TAXCH</name>
<dbReference type="Proteomes" id="UP000824469">
    <property type="component" value="Unassembled WGS sequence"/>
</dbReference>
<sequence>LDTAKTMWDAIMNLYQNATTNRKLILREKLRNTRMNKGEDVTSYLTRLRLVKDELTAVGDKPSDDELVRIALNGFTKQWDVFVQVINGRDTLPSWDRLWSDFTQEELRLSLVNGANNKSQKSEVEQENVALA</sequence>
<evidence type="ECO:0000313" key="1">
    <source>
        <dbReference type="EMBL" id="KAH9326462.1"/>
    </source>
</evidence>
<feature type="non-terminal residue" evidence="1">
    <location>
        <position position="132"/>
    </location>
</feature>
<reference evidence="1 2" key="1">
    <citation type="journal article" date="2021" name="Nat. Plants">
        <title>The Taxus genome provides insights into paclitaxel biosynthesis.</title>
        <authorList>
            <person name="Xiong X."/>
            <person name="Gou J."/>
            <person name="Liao Q."/>
            <person name="Li Y."/>
            <person name="Zhou Q."/>
            <person name="Bi G."/>
            <person name="Li C."/>
            <person name="Du R."/>
            <person name="Wang X."/>
            <person name="Sun T."/>
            <person name="Guo L."/>
            <person name="Liang H."/>
            <person name="Lu P."/>
            <person name="Wu Y."/>
            <person name="Zhang Z."/>
            <person name="Ro D.K."/>
            <person name="Shang Y."/>
            <person name="Huang S."/>
            <person name="Yan J."/>
        </authorList>
    </citation>
    <scope>NUCLEOTIDE SEQUENCE [LARGE SCALE GENOMIC DNA]</scope>
    <source>
        <strain evidence="1">Ta-2019</strain>
    </source>
</reference>
<keyword evidence="2" id="KW-1185">Reference proteome</keyword>
<protein>
    <recommendedName>
        <fullName evidence="3">Gag protein</fullName>
    </recommendedName>
</protein>
<dbReference type="AlphaFoldDB" id="A0AA38GQF9"/>
<accession>A0AA38GQF9</accession>
<evidence type="ECO:0008006" key="3">
    <source>
        <dbReference type="Google" id="ProtNLM"/>
    </source>
</evidence>
<dbReference type="Pfam" id="PF14223">
    <property type="entry name" value="Retrotran_gag_2"/>
    <property type="match status" value="1"/>
</dbReference>
<dbReference type="PANTHER" id="PTHR47481">
    <property type="match status" value="1"/>
</dbReference>
<feature type="non-terminal residue" evidence="1">
    <location>
        <position position="1"/>
    </location>
</feature>